<protein>
    <submittedName>
        <fullName evidence="1">Uncharacterized protein</fullName>
    </submittedName>
</protein>
<dbReference type="EMBL" id="AMZN01000043">
    <property type="protein sequence ID" value="ELR71312.1"/>
    <property type="molecule type" value="Genomic_DNA"/>
</dbReference>
<sequence>MHLLQMKNFRSVRIPIFLVAFFIFGNAVAQSDSNGMLPSSFLTAAGGSLVYDVSLDYKEQHISGLLVAKEEEHGYHVVLLSKLGLKVMEFMLTPDGLNWIKTFDRLDKRMIKKALHQDFSVLYLMPLHNPEKVRLKKNNKVKIKKCIKLQVQLSDDHKRVIKAETKNFINFFKTKVIFYYINDDDIPDEICLTRNNVKMKIYMNLLKR</sequence>
<dbReference type="STRING" id="1237149.C900_02927"/>
<keyword evidence="2" id="KW-1185">Reference proteome</keyword>
<comment type="caution">
    <text evidence="1">The sequence shown here is derived from an EMBL/GenBank/DDBJ whole genome shotgun (WGS) entry which is preliminary data.</text>
</comment>
<name>L8JVR0_9BACT</name>
<dbReference type="AlphaFoldDB" id="L8JVR0"/>
<gene>
    <name evidence="1" type="ORF">C900_02927</name>
</gene>
<proteinExistence type="predicted"/>
<accession>L8JVR0</accession>
<dbReference type="Proteomes" id="UP000011135">
    <property type="component" value="Unassembled WGS sequence"/>
</dbReference>
<evidence type="ECO:0000313" key="2">
    <source>
        <dbReference type="Proteomes" id="UP000011135"/>
    </source>
</evidence>
<reference evidence="1 2" key="1">
    <citation type="submission" date="2012-12" db="EMBL/GenBank/DDBJ databases">
        <title>Genome assembly of Fulvivirga imtechensis AK7.</title>
        <authorList>
            <person name="Nupur N."/>
            <person name="Khatri I."/>
            <person name="Kumar R."/>
            <person name="Subramanian S."/>
            <person name="Pinnaka A."/>
        </authorList>
    </citation>
    <scope>NUCLEOTIDE SEQUENCE [LARGE SCALE GENOMIC DNA]</scope>
    <source>
        <strain evidence="1 2">AK7</strain>
    </source>
</reference>
<evidence type="ECO:0000313" key="1">
    <source>
        <dbReference type="EMBL" id="ELR71312.1"/>
    </source>
</evidence>
<organism evidence="1 2">
    <name type="scientific">Fulvivirga imtechensis AK7</name>
    <dbReference type="NCBI Taxonomy" id="1237149"/>
    <lineage>
        <taxon>Bacteria</taxon>
        <taxon>Pseudomonadati</taxon>
        <taxon>Bacteroidota</taxon>
        <taxon>Cytophagia</taxon>
        <taxon>Cytophagales</taxon>
        <taxon>Fulvivirgaceae</taxon>
        <taxon>Fulvivirga</taxon>
    </lineage>
</organism>